<evidence type="ECO:0000259" key="2">
    <source>
        <dbReference type="PROSITE" id="PS51841"/>
    </source>
</evidence>
<feature type="signal peptide" evidence="1">
    <location>
        <begin position="1"/>
        <end position="21"/>
    </location>
</feature>
<dbReference type="Pfam" id="PF00932">
    <property type="entry name" value="LTD"/>
    <property type="match status" value="1"/>
</dbReference>
<evidence type="ECO:0000313" key="4">
    <source>
        <dbReference type="Proteomes" id="UP001337305"/>
    </source>
</evidence>
<gene>
    <name evidence="3" type="ORF">N1F79_22275</name>
</gene>
<dbReference type="RefSeq" id="WP_303308145.1">
    <property type="nucleotide sequence ID" value="NZ_JAODOP010000004.1"/>
</dbReference>
<reference evidence="3 4" key="1">
    <citation type="submission" date="2022-09" db="EMBL/GenBank/DDBJ databases">
        <title>Genome sequencing of Flavivirga sp. MEBiC05379.</title>
        <authorList>
            <person name="Oh H.-M."/>
            <person name="Kwon K.K."/>
            <person name="Park M.J."/>
            <person name="Yang S.-H."/>
        </authorList>
    </citation>
    <scope>NUCLEOTIDE SEQUENCE [LARGE SCALE GENOMIC DNA]</scope>
    <source>
        <strain evidence="3 4">MEBiC05379</strain>
    </source>
</reference>
<dbReference type="EMBL" id="JAODOP010000004">
    <property type="protein sequence ID" value="MEF3835868.1"/>
    <property type="molecule type" value="Genomic_DNA"/>
</dbReference>
<feature type="chain" id="PRO_5046434387" evidence="1">
    <location>
        <begin position="22"/>
        <end position="1021"/>
    </location>
</feature>
<dbReference type="InterPro" id="IPR036415">
    <property type="entry name" value="Lamin_tail_dom_sf"/>
</dbReference>
<comment type="caution">
    <text evidence="3">The sequence shown here is derived from an EMBL/GenBank/DDBJ whole genome shotgun (WGS) entry which is preliminary data.</text>
</comment>
<evidence type="ECO:0000256" key="1">
    <source>
        <dbReference type="SAM" id="SignalP"/>
    </source>
</evidence>
<evidence type="ECO:0000313" key="3">
    <source>
        <dbReference type="EMBL" id="MEF3835868.1"/>
    </source>
</evidence>
<dbReference type="InterPro" id="IPR001322">
    <property type="entry name" value="Lamin_tail_dom"/>
</dbReference>
<proteinExistence type="predicted"/>
<organism evidence="3 4">
    <name type="scientific">Flavivirga spongiicola</name>
    <dbReference type="NCBI Taxonomy" id="421621"/>
    <lineage>
        <taxon>Bacteria</taxon>
        <taxon>Pseudomonadati</taxon>
        <taxon>Bacteroidota</taxon>
        <taxon>Flavobacteriia</taxon>
        <taxon>Flavobacteriales</taxon>
        <taxon>Flavobacteriaceae</taxon>
        <taxon>Flavivirga</taxon>
    </lineage>
</organism>
<dbReference type="Gene3D" id="2.60.40.1260">
    <property type="entry name" value="Lamin Tail domain"/>
    <property type="match status" value="1"/>
</dbReference>
<dbReference type="SUPFAM" id="SSF74853">
    <property type="entry name" value="Lamin A/C globular tail domain"/>
    <property type="match status" value="1"/>
</dbReference>
<name>A0ABU7XYR1_9FLAO</name>
<dbReference type="PROSITE" id="PS51841">
    <property type="entry name" value="LTD"/>
    <property type="match status" value="1"/>
</dbReference>
<keyword evidence="4" id="KW-1185">Reference proteome</keyword>
<dbReference type="Proteomes" id="UP001337305">
    <property type="component" value="Unassembled WGS sequence"/>
</dbReference>
<feature type="domain" description="LTD" evidence="2">
    <location>
        <begin position="294"/>
        <end position="436"/>
    </location>
</feature>
<accession>A0ABU7XYR1</accession>
<keyword evidence="1" id="KW-0732">Signal</keyword>
<sequence length="1021" mass="115953">MKSFFLFITLLLLVSVSNSQNFTVKLNAETGEVISGLPTSLAPEDKLEFQLYFDPSYKLREIKKLLDHHFKAYKRINQLIKSNDKSVLLLKDEKGLVIDYVFLDSNGYKLNGSPASYTRIIGKDGFNIHPKINSKLYSYDKQILNGVVISEILFDPLQSKNDTDGNGNVNESDQYIEFLNLGFDEIDIKDWKIFINGSEIYKFDNSTKIKYGEVKIKSKDFEFNKYERSLSGLEIWLEDNVGNKIDEVYFDFPIQEPKKKDKPLTWSYKDGKVIFESYGEPVKTSINNIIEDKFLRAFVPNSVVINEIFINPNTDLNRDGTVSAADRFIEITNYSYKEENMNGWKLYNGQNLLHTFSNVNIKPNTHKTIFGGNAPAGLINASVRSSQFNFNQGLFSVQNLKTIQTKIKEQVNCIMNDPLFDLIGQQKLIDWNSYDRQRDALEFPDKNSITSYTKNFNVPDYTTMFKRDYELKITYFDAKGQVINETFQKLNPKIDLRTLPKVSISNTNSNKLIASFPLISIENNGASEIAYELRMINPFGDYLNQLDDANVRSESSKFLSKKPLDNIFKKYSQINKSQKLSEYDKAMFEAALKHEVKLYDLSVQSNTNFNKWFLDLLWFNKGALKVNPFNNALLSQEYKSLDADIKLLESRIANSKDIHKLASRANEKSYFYKDPVELNGKKKAFARVKGKIEAINSLKSRGQLLYKGRLFLSQEKKNITDLMRHHDAKNKYISWYEADTKEVSENQELHVLVENEKVSTVLNLSLTETAIDNEETITGGDANKDGAPIDGGSQVVKMDLSEISKKKTFYIADFAYEIPTSSIEDTSPSLQTIIVPYQPPVLAPSNVSYTIKSGPSGKEKEEVNAKFRNNKLYRLRLKAGLLYSGLKLQSIDTTGTADVGRKNDFGVDGTFGLQIYFKRTDIRKIGTKFRGKRSVAPFIYLGFSMKSITENLYVGAGLEPFSGVSLMGGLHIGERDKIGQPDKINDAVIGKEWATGIFGSIVIDTDVITKLFGLSTAIPIE</sequence>
<protein>
    <submittedName>
        <fullName evidence="3">Lamin tail domain-containing protein</fullName>
    </submittedName>
</protein>